<gene>
    <name evidence="3" type="ORF">C900_00431</name>
</gene>
<evidence type="ECO:0000313" key="4">
    <source>
        <dbReference type="Proteomes" id="UP000011135"/>
    </source>
</evidence>
<feature type="coiled-coil region" evidence="1">
    <location>
        <begin position="79"/>
        <end position="113"/>
    </location>
</feature>
<dbReference type="EMBL" id="AMZN01000116">
    <property type="protein sequence ID" value="ELR68399.1"/>
    <property type="molecule type" value="Genomic_DNA"/>
</dbReference>
<reference evidence="3 4" key="1">
    <citation type="submission" date="2012-12" db="EMBL/GenBank/DDBJ databases">
        <title>Genome assembly of Fulvivirga imtechensis AK7.</title>
        <authorList>
            <person name="Nupur N."/>
            <person name="Khatri I."/>
            <person name="Kumar R."/>
            <person name="Subramanian S."/>
            <person name="Pinnaka A."/>
        </authorList>
    </citation>
    <scope>NUCLEOTIDE SEQUENCE [LARGE SCALE GENOMIC DNA]</scope>
    <source>
        <strain evidence="3 4">AK7</strain>
    </source>
</reference>
<dbReference type="RefSeq" id="WP_009583348.1">
    <property type="nucleotide sequence ID" value="NZ_AMZN01000116.1"/>
</dbReference>
<protein>
    <recommendedName>
        <fullName evidence="2">HTH cro/C1-type domain-containing protein</fullName>
    </recommendedName>
</protein>
<sequence length="131" mass="14940">MEYKKIIGERIAHFRGTRRLTRPDFMEILNKTIGGQYTTQALYTWEKGKATPPADLVPVLAQVLEVTVSELFGQEPQGNTELSSRNVQLEEEVEKLKKEVEELKGENKKLEGRLEASASFLREVMDRMGSK</sequence>
<accession>L8JLL2</accession>
<dbReference type="Gene3D" id="1.10.260.40">
    <property type="entry name" value="lambda repressor-like DNA-binding domains"/>
    <property type="match status" value="1"/>
</dbReference>
<dbReference type="SUPFAM" id="SSF47413">
    <property type="entry name" value="lambda repressor-like DNA-binding domains"/>
    <property type="match status" value="1"/>
</dbReference>
<name>L8JLL2_9BACT</name>
<dbReference type="PROSITE" id="PS50943">
    <property type="entry name" value="HTH_CROC1"/>
    <property type="match status" value="1"/>
</dbReference>
<keyword evidence="1" id="KW-0175">Coiled coil</keyword>
<dbReference type="GO" id="GO:0003677">
    <property type="term" value="F:DNA binding"/>
    <property type="evidence" value="ECO:0007669"/>
    <property type="project" value="InterPro"/>
</dbReference>
<dbReference type="InterPro" id="IPR010982">
    <property type="entry name" value="Lambda_DNA-bd_dom_sf"/>
</dbReference>
<dbReference type="Proteomes" id="UP000011135">
    <property type="component" value="Unassembled WGS sequence"/>
</dbReference>
<dbReference type="InterPro" id="IPR001387">
    <property type="entry name" value="Cro/C1-type_HTH"/>
</dbReference>
<organism evidence="3 4">
    <name type="scientific">Fulvivirga imtechensis AK7</name>
    <dbReference type="NCBI Taxonomy" id="1237149"/>
    <lineage>
        <taxon>Bacteria</taxon>
        <taxon>Pseudomonadati</taxon>
        <taxon>Bacteroidota</taxon>
        <taxon>Cytophagia</taxon>
        <taxon>Cytophagales</taxon>
        <taxon>Fulvivirgaceae</taxon>
        <taxon>Fulvivirga</taxon>
    </lineage>
</organism>
<keyword evidence="4" id="KW-1185">Reference proteome</keyword>
<evidence type="ECO:0000259" key="2">
    <source>
        <dbReference type="PROSITE" id="PS50943"/>
    </source>
</evidence>
<feature type="domain" description="HTH cro/C1-type" evidence="2">
    <location>
        <begin position="45"/>
        <end position="71"/>
    </location>
</feature>
<evidence type="ECO:0000313" key="3">
    <source>
        <dbReference type="EMBL" id="ELR68399.1"/>
    </source>
</evidence>
<comment type="caution">
    <text evidence="3">The sequence shown here is derived from an EMBL/GenBank/DDBJ whole genome shotgun (WGS) entry which is preliminary data.</text>
</comment>
<dbReference type="STRING" id="1237149.C900_00431"/>
<evidence type="ECO:0000256" key="1">
    <source>
        <dbReference type="SAM" id="Coils"/>
    </source>
</evidence>
<dbReference type="OrthoDB" id="9814553at2"/>
<dbReference type="Gene3D" id="1.20.5.340">
    <property type="match status" value="1"/>
</dbReference>
<proteinExistence type="predicted"/>
<dbReference type="AlphaFoldDB" id="L8JLL2"/>